<dbReference type="PRINTS" id="PR00606">
    <property type="entry name" value="CYTCHROMECID"/>
</dbReference>
<feature type="domain" description="Cytochrome c" evidence="8">
    <location>
        <begin position="724"/>
        <end position="809"/>
    </location>
</feature>
<feature type="chain" id="PRO_5003314264" evidence="7">
    <location>
        <begin position="34"/>
        <end position="809"/>
    </location>
</feature>
<keyword evidence="1" id="KW-0813">Transport</keyword>
<dbReference type="RefSeq" id="WP_006273863.1">
    <property type="nucleotide sequence ID" value="NZ_GL883078.1"/>
</dbReference>
<dbReference type="Gene3D" id="3.40.50.880">
    <property type="match status" value="1"/>
</dbReference>
<dbReference type="Gene3D" id="2.120.10.30">
    <property type="entry name" value="TolB, C-terminal domain"/>
    <property type="match status" value="1"/>
</dbReference>
<keyword evidence="4" id="KW-0249">Electron transport</keyword>
<accession>F4QN68</accession>
<evidence type="ECO:0000256" key="1">
    <source>
        <dbReference type="ARBA" id="ARBA00022448"/>
    </source>
</evidence>
<feature type="binding site" description="covalent" evidence="6">
    <location>
        <position position="788"/>
    </location>
    <ligand>
        <name>heme c</name>
        <dbReference type="ChEBI" id="CHEBI:61717"/>
    </ligand>
</feature>
<dbReference type="PROSITE" id="PS51007">
    <property type="entry name" value="CYTC"/>
    <property type="match status" value="1"/>
</dbReference>
<dbReference type="SUPFAM" id="SSF52317">
    <property type="entry name" value="Class I glutamine amidotransferase-like"/>
    <property type="match status" value="1"/>
</dbReference>
<dbReference type="InterPro" id="IPR011041">
    <property type="entry name" value="Quinoprot_gluc/sorb_DH_b-prop"/>
</dbReference>
<evidence type="ECO:0000256" key="3">
    <source>
        <dbReference type="ARBA" id="ARBA00022723"/>
    </source>
</evidence>
<dbReference type="InterPro" id="IPR009056">
    <property type="entry name" value="Cyt_c-like_dom"/>
</dbReference>
<evidence type="ECO:0000259" key="8">
    <source>
        <dbReference type="PROSITE" id="PS51007"/>
    </source>
</evidence>
<dbReference type="Pfam" id="PF06283">
    <property type="entry name" value="ThuA"/>
    <property type="match status" value="1"/>
</dbReference>
<evidence type="ECO:0000256" key="6">
    <source>
        <dbReference type="PIRSR" id="PIRSR602324-1"/>
    </source>
</evidence>
<dbReference type="eggNOG" id="COG4654">
    <property type="taxonomic scope" value="Bacteria"/>
</dbReference>
<dbReference type="Pfam" id="PF00034">
    <property type="entry name" value="Cytochrom_C"/>
    <property type="match status" value="1"/>
</dbReference>
<dbReference type="PANTHER" id="PTHR40469:SF2">
    <property type="entry name" value="GALACTOSE-BINDING DOMAIN-LIKE SUPERFAMILY PROTEIN"/>
    <property type="match status" value="1"/>
</dbReference>
<dbReference type="SUPFAM" id="SSF50952">
    <property type="entry name" value="Soluble quinoprotein glucose dehydrogenase"/>
    <property type="match status" value="1"/>
</dbReference>
<evidence type="ECO:0000313" key="9">
    <source>
        <dbReference type="EMBL" id="EGF91659.1"/>
    </source>
</evidence>
<dbReference type="HOGENOM" id="CLU_002470_2_0_5"/>
<keyword evidence="7" id="KW-0732">Signal</keyword>
<keyword evidence="5 6" id="KW-0408">Iron</keyword>
<dbReference type="STRING" id="715226.ABI_30760"/>
<dbReference type="GO" id="GO:0009055">
    <property type="term" value="F:electron transfer activity"/>
    <property type="evidence" value="ECO:0007669"/>
    <property type="project" value="InterPro"/>
</dbReference>
<dbReference type="eggNOG" id="COG3828">
    <property type="taxonomic scope" value="Bacteria"/>
</dbReference>
<gene>
    <name evidence="9" type="ORF">ABI_30760</name>
</gene>
<feature type="binding site" description="covalent" evidence="6">
    <location>
        <position position="738"/>
    </location>
    <ligand>
        <name>heme c</name>
        <dbReference type="ChEBI" id="CHEBI:61717"/>
    </ligand>
</feature>
<dbReference type="PANTHER" id="PTHR40469">
    <property type="entry name" value="SECRETED GLYCOSYL HYDROLASE"/>
    <property type="match status" value="1"/>
</dbReference>
<dbReference type="OrthoDB" id="9770043at2"/>
<dbReference type="InterPro" id="IPR029010">
    <property type="entry name" value="ThuA-like"/>
</dbReference>
<dbReference type="EMBL" id="GL883078">
    <property type="protein sequence ID" value="EGF91659.1"/>
    <property type="molecule type" value="Genomic_DNA"/>
</dbReference>
<dbReference type="AlphaFoldDB" id="F4QN68"/>
<dbReference type="Proteomes" id="UP000006512">
    <property type="component" value="Unassembled WGS sequence"/>
</dbReference>
<dbReference type="InterPro" id="IPR012938">
    <property type="entry name" value="Glc/Sorbosone_DH"/>
</dbReference>
<dbReference type="InterPro" id="IPR029062">
    <property type="entry name" value="Class_I_gatase-like"/>
</dbReference>
<dbReference type="eggNOG" id="COG2133">
    <property type="taxonomic scope" value="Bacteria"/>
</dbReference>
<dbReference type="GO" id="GO:0005506">
    <property type="term" value="F:iron ion binding"/>
    <property type="evidence" value="ECO:0007669"/>
    <property type="project" value="InterPro"/>
</dbReference>
<evidence type="ECO:0000256" key="7">
    <source>
        <dbReference type="SAM" id="SignalP"/>
    </source>
</evidence>
<comment type="PTM">
    <text evidence="6">Binds 1 heme c group covalently per subunit.</text>
</comment>
<evidence type="ECO:0000256" key="4">
    <source>
        <dbReference type="ARBA" id="ARBA00022982"/>
    </source>
</evidence>
<sequence>MAIVQRHGLSRAKLLFGLILMLAALAVAFAAWAATKAPAKPLMGAQVLVFSKTAGFRHDSIPTGQAALKDLAQKQGFIVTVTEDASVFTDDNLKTYDAVVFLNTTGDILDENQQAAFEHFIQSGGGLLGIHAATDTESDGKWPWYTKLIGGHFKHHPAIQEARLVVADPHNPAIAADPALVKKGELRFTDEWYDHRNVSPFLHHILKIDTQSYQGSQSQGLANMVWSNEFDGGRGFYIGLGHRNESYAEPIMQRLIIQGLTYAVGKKTRDYSKVRPAAERMTRETVVSNMNEPIAFDFLPDRSILIIQRGGELIHVDPTWGARRTVGKVAFDSSNGEHGAYALAVDPAFASNRILYIQHSKRGKAGKMMNRVGRFRLDVKAGRLTPVDTLIDIPIEDTCCHTGSGLLFNKAGELFITTGDNTNPWDKTVNGFAPLDNRPTGTDMDAARSSGNTQDLRGKILRIRPKAAGGYTVPKGNLFASPKQGRPEIYAMGFRNPYSLAQDPKTGYLYLGDVGPDSSVDDANRGVRGHDEINEIKSPGNYGWPLFIGNNFPYHKHDFVTGTNGPAFDPARPVNPSARNTGMKVLPPARPALLYYPYNESSVFPELGTGGRSATAGGVYRRLKTPATTNLPVWYDGKLFISDFVRSYVKVVDFDNQGQVRQIVDLAPNVKIDNPIDMMFGPDGNLYVLAYGPKWNAPNPTSGLYRIVFRPGELEPMAAAVAEAPVSPALALIEENACLSCHQIDEESVGPSYKQVAEKYRDRADAVDYIAGRIGAGSTGVWGSPHAMPAFEGISEDDRKVLATYILAQ</sequence>
<keyword evidence="3 6" id="KW-0479">Metal-binding</keyword>
<protein>
    <submittedName>
        <fullName evidence="9">Quinoprotein glucose dehydrogenase B</fullName>
    </submittedName>
</protein>
<reference evidence="10" key="1">
    <citation type="submission" date="2011-03" db="EMBL/GenBank/DDBJ databases">
        <title>Draft genome sequence of Brevundimonas diminuta.</title>
        <authorList>
            <person name="Brown P.J.B."/>
            <person name="Buechlein A."/>
            <person name="Hemmerich C."/>
            <person name="Brun Y.V."/>
        </authorList>
    </citation>
    <scope>NUCLEOTIDE SEQUENCE [LARGE SCALE GENOMIC DNA]</scope>
    <source>
        <strain evidence="10">C19</strain>
    </source>
</reference>
<keyword evidence="2 6" id="KW-0349">Heme</keyword>
<dbReference type="SUPFAM" id="SSF46626">
    <property type="entry name" value="Cytochrome c"/>
    <property type="match status" value="1"/>
</dbReference>
<dbReference type="InterPro" id="IPR011042">
    <property type="entry name" value="6-blade_b-propeller_TolB-like"/>
</dbReference>
<dbReference type="GO" id="GO:0020037">
    <property type="term" value="F:heme binding"/>
    <property type="evidence" value="ECO:0007669"/>
    <property type="project" value="InterPro"/>
</dbReference>
<dbReference type="Gene3D" id="1.10.760.10">
    <property type="entry name" value="Cytochrome c-like domain"/>
    <property type="match status" value="1"/>
</dbReference>
<organism evidence="9 10">
    <name type="scientific">Asticcacaulis biprosthecium C19</name>
    <dbReference type="NCBI Taxonomy" id="715226"/>
    <lineage>
        <taxon>Bacteria</taxon>
        <taxon>Pseudomonadati</taxon>
        <taxon>Pseudomonadota</taxon>
        <taxon>Alphaproteobacteria</taxon>
        <taxon>Caulobacterales</taxon>
        <taxon>Caulobacteraceae</taxon>
        <taxon>Asticcacaulis</taxon>
    </lineage>
</organism>
<evidence type="ECO:0000313" key="10">
    <source>
        <dbReference type="Proteomes" id="UP000006512"/>
    </source>
</evidence>
<name>F4QN68_9CAUL</name>
<feature type="binding site" description="covalent" evidence="6">
    <location>
        <position position="742"/>
    </location>
    <ligand>
        <name>heme c</name>
        <dbReference type="ChEBI" id="CHEBI:61717"/>
    </ligand>
</feature>
<dbReference type="Pfam" id="PF07995">
    <property type="entry name" value="GSDH"/>
    <property type="match status" value="1"/>
</dbReference>
<proteinExistence type="predicted"/>
<feature type="signal peptide" evidence="7">
    <location>
        <begin position="1"/>
        <end position="33"/>
    </location>
</feature>
<keyword evidence="10" id="KW-1185">Reference proteome</keyword>
<evidence type="ECO:0000256" key="5">
    <source>
        <dbReference type="ARBA" id="ARBA00023004"/>
    </source>
</evidence>
<dbReference type="InterPro" id="IPR036909">
    <property type="entry name" value="Cyt_c-like_dom_sf"/>
</dbReference>
<evidence type="ECO:0000256" key="2">
    <source>
        <dbReference type="ARBA" id="ARBA00022617"/>
    </source>
</evidence>
<dbReference type="InterPro" id="IPR002324">
    <property type="entry name" value="Cyt_c_ID"/>
</dbReference>